<dbReference type="AlphaFoldDB" id="A0A6N8JL73"/>
<comment type="caution">
    <text evidence="2">The sequence shown here is derived from an EMBL/GenBank/DDBJ whole genome shotgun (WGS) entry which is preliminary data.</text>
</comment>
<keyword evidence="1" id="KW-0812">Transmembrane</keyword>
<dbReference type="RefSeq" id="WP_157303911.1">
    <property type="nucleotide sequence ID" value="NZ_BAAAZB010000016.1"/>
</dbReference>
<proteinExistence type="predicted"/>
<name>A0A6N8JL73_9BACT</name>
<protein>
    <submittedName>
        <fullName evidence="2">Uncharacterized protein</fullName>
    </submittedName>
</protein>
<accession>A0A6N8JL73</accession>
<organism evidence="2 3">
    <name type="scientific">Chitinophaga oryziterrae</name>
    <dbReference type="NCBI Taxonomy" id="1031224"/>
    <lineage>
        <taxon>Bacteria</taxon>
        <taxon>Pseudomonadati</taxon>
        <taxon>Bacteroidota</taxon>
        <taxon>Chitinophagia</taxon>
        <taxon>Chitinophagales</taxon>
        <taxon>Chitinophagaceae</taxon>
        <taxon>Chitinophaga</taxon>
    </lineage>
</organism>
<reference evidence="2 3" key="1">
    <citation type="submission" date="2019-12" db="EMBL/GenBank/DDBJ databases">
        <title>The draft genomic sequence of strain Chitinophaga oryziterrae JCM 16595.</title>
        <authorList>
            <person name="Zhang X."/>
        </authorList>
    </citation>
    <scope>NUCLEOTIDE SEQUENCE [LARGE SCALE GENOMIC DNA]</scope>
    <source>
        <strain evidence="2 3">JCM 16595</strain>
    </source>
</reference>
<dbReference type="Proteomes" id="UP000468388">
    <property type="component" value="Unassembled WGS sequence"/>
</dbReference>
<keyword evidence="1" id="KW-1133">Transmembrane helix</keyword>
<keyword evidence="1" id="KW-0472">Membrane</keyword>
<dbReference type="EMBL" id="WRXO01000016">
    <property type="protein sequence ID" value="MVT45126.1"/>
    <property type="molecule type" value="Genomic_DNA"/>
</dbReference>
<gene>
    <name evidence="2" type="ORF">GO495_31350</name>
</gene>
<feature type="transmembrane region" description="Helical" evidence="1">
    <location>
        <begin position="31"/>
        <end position="52"/>
    </location>
</feature>
<sequence>MKKITLVVFIIGVLMASLAYVAQLCGWKDLQAFMTIGFAGYVLVISAAAYYLTSILYEWSKETEAWRG</sequence>
<evidence type="ECO:0000256" key="1">
    <source>
        <dbReference type="SAM" id="Phobius"/>
    </source>
</evidence>
<dbReference type="OrthoDB" id="680593at2"/>
<keyword evidence="3" id="KW-1185">Reference proteome</keyword>
<evidence type="ECO:0000313" key="2">
    <source>
        <dbReference type="EMBL" id="MVT45126.1"/>
    </source>
</evidence>
<evidence type="ECO:0000313" key="3">
    <source>
        <dbReference type="Proteomes" id="UP000468388"/>
    </source>
</evidence>